<dbReference type="STRING" id="1524460.IX84_24405"/>
<evidence type="ECO:0000313" key="3">
    <source>
        <dbReference type="Proteomes" id="UP000029736"/>
    </source>
</evidence>
<dbReference type="InterPro" id="IPR014710">
    <property type="entry name" value="RmlC-like_jellyroll"/>
</dbReference>
<dbReference type="InterPro" id="IPR052535">
    <property type="entry name" value="Bacilysin_H2HPP_isomerase"/>
</dbReference>
<dbReference type="AlphaFoldDB" id="A0A098S3N4"/>
<dbReference type="OrthoDB" id="9811153at2"/>
<dbReference type="InterPro" id="IPR013096">
    <property type="entry name" value="Cupin_2"/>
</dbReference>
<dbReference type="Pfam" id="PF07883">
    <property type="entry name" value="Cupin_2"/>
    <property type="match status" value="1"/>
</dbReference>
<organism evidence="2 3">
    <name type="scientific">Phaeodactylibacter xiamenensis</name>
    <dbReference type="NCBI Taxonomy" id="1524460"/>
    <lineage>
        <taxon>Bacteria</taxon>
        <taxon>Pseudomonadati</taxon>
        <taxon>Bacteroidota</taxon>
        <taxon>Saprospiria</taxon>
        <taxon>Saprospirales</taxon>
        <taxon>Haliscomenobacteraceae</taxon>
        <taxon>Phaeodactylibacter</taxon>
    </lineage>
</organism>
<dbReference type="RefSeq" id="WP_044226524.1">
    <property type="nucleotide sequence ID" value="NZ_JBKAGJ010000002.1"/>
</dbReference>
<feature type="domain" description="Cupin type-2" evidence="1">
    <location>
        <begin position="36"/>
        <end position="102"/>
    </location>
</feature>
<comment type="caution">
    <text evidence="2">The sequence shown here is derived from an EMBL/GenBank/DDBJ whole genome shotgun (WGS) entry which is preliminary data.</text>
</comment>
<keyword evidence="3" id="KW-1185">Reference proteome</keyword>
<dbReference type="Proteomes" id="UP000029736">
    <property type="component" value="Unassembled WGS sequence"/>
</dbReference>
<dbReference type="EMBL" id="JPOS01000083">
    <property type="protein sequence ID" value="KGE85787.1"/>
    <property type="molecule type" value="Genomic_DNA"/>
</dbReference>
<dbReference type="InterPro" id="IPR025499">
    <property type="entry name" value="KdgF"/>
</dbReference>
<dbReference type="SUPFAM" id="SSF51182">
    <property type="entry name" value="RmlC-like cupins"/>
    <property type="match status" value="1"/>
</dbReference>
<dbReference type="InterPro" id="IPR011051">
    <property type="entry name" value="RmlC_Cupin_sf"/>
</dbReference>
<dbReference type="Gene3D" id="2.60.120.10">
    <property type="entry name" value="Jelly Rolls"/>
    <property type="match status" value="1"/>
</dbReference>
<dbReference type="CDD" id="cd02238">
    <property type="entry name" value="cupin_KdgF"/>
    <property type="match status" value="1"/>
</dbReference>
<protein>
    <recommendedName>
        <fullName evidence="1">Cupin type-2 domain-containing protein</fullName>
    </recommendedName>
</protein>
<accession>A0A098S3N4</accession>
<evidence type="ECO:0000259" key="1">
    <source>
        <dbReference type="Pfam" id="PF07883"/>
    </source>
</evidence>
<evidence type="ECO:0000313" key="2">
    <source>
        <dbReference type="EMBL" id="KGE85787.1"/>
    </source>
</evidence>
<reference evidence="2 3" key="1">
    <citation type="journal article" date="2014" name="Int. J. Syst. Evol. Microbiol.">
        <title>Phaeodactylibacter xiamenensis gen. nov., sp. nov., a member of the family Saprospiraceae isolated from the marine alga Phaeodactylum tricornutum.</title>
        <authorList>
            <person name="Chen Z.Jr."/>
            <person name="Lei X."/>
            <person name="Lai Q."/>
            <person name="Li Y."/>
            <person name="Zhang B."/>
            <person name="Zhang J."/>
            <person name="Zhang H."/>
            <person name="Yang L."/>
            <person name="Zheng W."/>
            <person name="Tian Y."/>
            <person name="Yu Z."/>
            <person name="Xu H.Jr."/>
            <person name="Zheng T."/>
        </authorList>
    </citation>
    <scope>NUCLEOTIDE SEQUENCE [LARGE SCALE GENOMIC DNA]</scope>
    <source>
        <strain evidence="2 3">KD52</strain>
    </source>
</reference>
<name>A0A098S3N4_9BACT</name>
<proteinExistence type="predicted"/>
<dbReference type="PANTHER" id="PTHR40112">
    <property type="entry name" value="H2HPP ISOMERASE"/>
    <property type="match status" value="1"/>
</dbReference>
<dbReference type="PANTHER" id="PTHR40112:SF1">
    <property type="entry name" value="H2HPP ISOMERASE"/>
    <property type="match status" value="1"/>
</dbReference>
<sequence>MSSNSFLRLKEDILEKELVPGFNARLIHTDEVTIGHVQAQKGSVLPEHQHPHQQVTNVISGKLSMTVDGKTKICEAGDAVVIPGNTPHSAEALTDCYLIDVFHPVREDYK</sequence>
<gene>
    <name evidence="2" type="ORF">IX84_24405</name>
</gene>
<dbReference type="PIRSF" id="PIRSF029883">
    <property type="entry name" value="KdgF"/>
    <property type="match status" value="1"/>
</dbReference>